<proteinExistence type="inferred from homology"/>
<dbReference type="GO" id="GO:0006629">
    <property type="term" value="P:lipid metabolic process"/>
    <property type="evidence" value="ECO:0007669"/>
    <property type="project" value="InterPro"/>
</dbReference>
<name>A0A1X6MIA5_9APHY</name>
<dbReference type="Gene3D" id="3.40.50.1820">
    <property type="entry name" value="alpha/beta hydrolase"/>
    <property type="match status" value="1"/>
</dbReference>
<protein>
    <recommendedName>
        <fullName evidence="6">Fungal lipase-type domain-containing protein</fullName>
    </recommendedName>
</protein>
<feature type="domain" description="Fungal lipase-type" evidence="6">
    <location>
        <begin position="83"/>
        <end position="224"/>
    </location>
</feature>
<dbReference type="Pfam" id="PF01764">
    <property type="entry name" value="Lipase_3"/>
    <property type="match status" value="1"/>
</dbReference>
<dbReference type="OrthoDB" id="426718at2759"/>
<comment type="similarity">
    <text evidence="2">Belongs to the AB hydrolase superfamily. Lipase family. Class 3 subfamily.</text>
</comment>
<comment type="catalytic activity">
    <reaction evidence="3">
        <text>a diacylglycerol + H2O = a monoacylglycerol + a fatty acid + H(+)</text>
        <dbReference type="Rhea" id="RHEA:32731"/>
        <dbReference type="ChEBI" id="CHEBI:15377"/>
        <dbReference type="ChEBI" id="CHEBI:15378"/>
        <dbReference type="ChEBI" id="CHEBI:17408"/>
        <dbReference type="ChEBI" id="CHEBI:18035"/>
        <dbReference type="ChEBI" id="CHEBI:28868"/>
    </reaction>
</comment>
<evidence type="ECO:0000259" key="6">
    <source>
        <dbReference type="Pfam" id="PF01764"/>
    </source>
</evidence>
<dbReference type="InterPro" id="IPR002921">
    <property type="entry name" value="Fungal_lipase-type"/>
</dbReference>
<keyword evidence="1" id="KW-1015">Disulfide bond</keyword>
<evidence type="ECO:0000256" key="3">
    <source>
        <dbReference type="ARBA" id="ARBA00047591"/>
    </source>
</evidence>
<evidence type="ECO:0000313" key="8">
    <source>
        <dbReference type="Proteomes" id="UP000194127"/>
    </source>
</evidence>
<dbReference type="EMBL" id="KZ110616">
    <property type="protein sequence ID" value="OSX56151.1"/>
    <property type="molecule type" value="Genomic_DNA"/>
</dbReference>
<gene>
    <name evidence="7" type="ORF">POSPLADRAFT_1050871</name>
</gene>
<evidence type="ECO:0000256" key="4">
    <source>
        <dbReference type="ARBA" id="ARBA00048461"/>
    </source>
</evidence>
<dbReference type="STRING" id="670580.A0A1X6MIA5"/>
<dbReference type="InterPro" id="IPR051218">
    <property type="entry name" value="Sec_MonoDiacylglyc_Lipase"/>
</dbReference>
<organism evidence="7 8">
    <name type="scientific">Postia placenta MAD-698-R-SB12</name>
    <dbReference type="NCBI Taxonomy" id="670580"/>
    <lineage>
        <taxon>Eukaryota</taxon>
        <taxon>Fungi</taxon>
        <taxon>Dikarya</taxon>
        <taxon>Basidiomycota</taxon>
        <taxon>Agaricomycotina</taxon>
        <taxon>Agaricomycetes</taxon>
        <taxon>Polyporales</taxon>
        <taxon>Adustoporiaceae</taxon>
        <taxon>Rhodonia</taxon>
    </lineage>
</organism>
<keyword evidence="5" id="KW-0732">Signal</keyword>
<sequence length="273" mass="28836">MFALFFALPAFFTFFSPSTITTDLLRPALFARTAYCPTSTIVNWTCGAPCNALPGIQVFTAGGNQGTIPFFYVASDPQSQSIVVVHEGTDPADLLSVLNDIEFSQVNLNSTLFPNAGNDTLVHDGFQDTQGRTADTILSTVQSALASTGYKNVLVTGHSLGAAVASLDAVMLKMALPNDVAINSVVFGLPRVGNAQWASLVDSLFPSFAHVTNQKDPVPTVPPQFLSFVHPAGEAHITTHCSDSTELLDSDIQNHLGPYFDGVSFGSSASGCS</sequence>
<feature type="chain" id="PRO_5012371940" description="Fungal lipase-type domain-containing protein" evidence="5">
    <location>
        <begin position="22"/>
        <end position="273"/>
    </location>
</feature>
<dbReference type="InterPro" id="IPR029058">
    <property type="entry name" value="AB_hydrolase_fold"/>
</dbReference>
<dbReference type="SUPFAM" id="SSF53474">
    <property type="entry name" value="alpha/beta-Hydrolases"/>
    <property type="match status" value="1"/>
</dbReference>
<evidence type="ECO:0000313" key="7">
    <source>
        <dbReference type="EMBL" id="OSX56151.1"/>
    </source>
</evidence>
<evidence type="ECO:0000256" key="2">
    <source>
        <dbReference type="ARBA" id="ARBA00043996"/>
    </source>
</evidence>
<evidence type="ECO:0000256" key="5">
    <source>
        <dbReference type="SAM" id="SignalP"/>
    </source>
</evidence>
<accession>A0A1X6MIA5</accession>
<dbReference type="PANTHER" id="PTHR45856">
    <property type="entry name" value="ALPHA/BETA-HYDROLASES SUPERFAMILY PROTEIN"/>
    <property type="match status" value="1"/>
</dbReference>
<dbReference type="RefSeq" id="XP_024332945.1">
    <property type="nucleotide sequence ID" value="XM_024480088.1"/>
</dbReference>
<dbReference type="AlphaFoldDB" id="A0A1X6MIA5"/>
<dbReference type="CDD" id="cd00519">
    <property type="entry name" value="Lipase_3"/>
    <property type="match status" value="1"/>
</dbReference>
<dbReference type="Proteomes" id="UP000194127">
    <property type="component" value="Unassembled WGS sequence"/>
</dbReference>
<keyword evidence="8" id="KW-1185">Reference proteome</keyword>
<dbReference type="GeneID" id="36325038"/>
<evidence type="ECO:0000256" key="1">
    <source>
        <dbReference type="ARBA" id="ARBA00023157"/>
    </source>
</evidence>
<reference evidence="7 8" key="1">
    <citation type="submission" date="2017-04" db="EMBL/GenBank/DDBJ databases">
        <title>Genome Sequence of the Model Brown-Rot Fungus Postia placenta SB12.</title>
        <authorList>
            <consortium name="DOE Joint Genome Institute"/>
            <person name="Gaskell J."/>
            <person name="Kersten P."/>
            <person name="Larrondo L.F."/>
            <person name="Canessa P."/>
            <person name="Martinez D."/>
            <person name="Hibbett D."/>
            <person name="Schmoll M."/>
            <person name="Kubicek C.P."/>
            <person name="Martinez A.T."/>
            <person name="Yadav J."/>
            <person name="Master E."/>
            <person name="Magnuson J.K."/>
            <person name="James T."/>
            <person name="Yaver D."/>
            <person name="Berka R."/>
            <person name="Labutti K."/>
            <person name="Lipzen A."/>
            <person name="Aerts A."/>
            <person name="Barry K."/>
            <person name="Henrissat B."/>
            <person name="Blanchette R."/>
            <person name="Grigoriev I."/>
            <person name="Cullen D."/>
        </authorList>
    </citation>
    <scope>NUCLEOTIDE SEQUENCE [LARGE SCALE GENOMIC DNA]</scope>
    <source>
        <strain evidence="7 8">MAD-698-R-SB12</strain>
    </source>
</reference>
<comment type="catalytic activity">
    <reaction evidence="4">
        <text>a monoacylglycerol + H2O = glycerol + a fatty acid + H(+)</text>
        <dbReference type="Rhea" id="RHEA:15245"/>
        <dbReference type="ChEBI" id="CHEBI:15377"/>
        <dbReference type="ChEBI" id="CHEBI:15378"/>
        <dbReference type="ChEBI" id="CHEBI:17408"/>
        <dbReference type="ChEBI" id="CHEBI:17754"/>
        <dbReference type="ChEBI" id="CHEBI:28868"/>
    </reaction>
</comment>
<feature type="signal peptide" evidence="5">
    <location>
        <begin position="1"/>
        <end position="21"/>
    </location>
</feature>
<dbReference type="PANTHER" id="PTHR45856:SF25">
    <property type="entry name" value="FUNGAL LIPASE-LIKE DOMAIN-CONTAINING PROTEIN"/>
    <property type="match status" value="1"/>
</dbReference>